<feature type="domain" description="PASTA" evidence="12">
    <location>
        <begin position="353"/>
        <end position="420"/>
    </location>
</feature>
<accession>A0A2J6NQ29</accession>
<comment type="catalytic activity">
    <reaction evidence="8">
        <text>L-seryl-[protein] + ATP = O-phospho-L-seryl-[protein] + ADP + H(+)</text>
        <dbReference type="Rhea" id="RHEA:17989"/>
        <dbReference type="Rhea" id="RHEA-COMP:9863"/>
        <dbReference type="Rhea" id="RHEA-COMP:11604"/>
        <dbReference type="ChEBI" id="CHEBI:15378"/>
        <dbReference type="ChEBI" id="CHEBI:29999"/>
        <dbReference type="ChEBI" id="CHEBI:30616"/>
        <dbReference type="ChEBI" id="CHEBI:83421"/>
        <dbReference type="ChEBI" id="CHEBI:456216"/>
        <dbReference type="EC" id="2.7.11.1"/>
    </reaction>
</comment>
<keyword evidence="10" id="KW-0472">Membrane</keyword>
<dbReference type="SUPFAM" id="SSF56112">
    <property type="entry name" value="Protein kinase-like (PK-like)"/>
    <property type="match status" value="1"/>
</dbReference>
<keyword evidence="3" id="KW-0808">Transferase</keyword>
<evidence type="ECO:0000259" key="11">
    <source>
        <dbReference type="PROSITE" id="PS50011"/>
    </source>
</evidence>
<dbReference type="Pfam" id="PF00069">
    <property type="entry name" value="Pkinase"/>
    <property type="match status" value="1"/>
</dbReference>
<dbReference type="PANTHER" id="PTHR43289">
    <property type="entry name" value="MITOGEN-ACTIVATED PROTEIN KINASE KINASE KINASE 20-RELATED"/>
    <property type="match status" value="1"/>
</dbReference>
<comment type="caution">
    <text evidence="13">The sequence shown here is derived from an EMBL/GenBank/DDBJ whole genome shotgun (WGS) entry which is preliminary data.</text>
</comment>
<evidence type="ECO:0000256" key="2">
    <source>
        <dbReference type="ARBA" id="ARBA00022527"/>
    </source>
</evidence>
<evidence type="ECO:0000256" key="1">
    <source>
        <dbReference type="ARBA" id="ARBA00012513"/>
    </source>
</evidence>
<evidence type="ECO:0000256" key="4">
    <source>
        <dbReference type="ARBA" id="ARBA00022741"/>
    </source>
</evidence>
<dbReference type="GO" id="GO:0004674">
    <property type="term" value="F:protein serine/threonine kinase activity"/>
    <property type="evidence" value="ECO:0007669"/>
    <property type="project" value="UniProtKB-KW"/>
</dbReference>
<sequence length="639" mass="71588">MNPGDIIGHRYKIIRSLGEGGMANVYLAYDTVLDRQVSVKVLRLDLRDDPNTKRRFRREAMSATRLNDPHIVGIFDTGEENGLQYMVMQYVQGTDLKAYIKDHYPIALPQVIDIMEQVLSAVEAAHAHGIIHRDLKPQNILIDANKNIKITDFGIAVAVSQNSLTQTNTLMGSVHYLSPEQARGSIATKKSDIYSLGIILYELLTGKVPFEGENAVSIAIKHFREDIPSVRSVNPHIPQPLENVVIRATAKDPIDRYENVKQMADDLKTSLDPSRANEPRLVIDHDDNDETKVLPLDKLPYNQKNHQTSQPTGPEQPAAKKQPGFWSRYRRHIMGAIALIVVAVAAGCSWWFLLRQVIIPDVEGQTPLQAEQRLKKQSLRVGNITRVHDQDVAKNHIISMRPGPSAKTRINSSVDLKVSTGVSQMKMGRYVGHDYAETAKMLRQKGFRVQKRMVYSDTVDAGTITKQNYRRGTIIKPRSNIIDFEVSAGKQNIKIPDFTNQDVSVVQQFANKHNLQLTTQQKKSKTVATNHVISQTPKAGMTLNHGDTLTVTIANSGNQTKTTNIQINIPFDSNGGQRENRVQVYIRDANHNLTMEYQDITINQETTINVPFTLKNGQMGAYRVVRNGRTIMSATNITG</sequence>
<protein>
    <recommendedName>
        <fullName evidence="1">non-specific serine/threonine protein kinase</fullName>
        <ecNumber evidence="1">2.7.11.1</ecNumber>
    </recommendedName>
</protein>
<dbReference type="InterPro" id="IPR000719">
    <property type="entry name" value="Prot_kinase_dom"/>
</dbReference>
<dbReference type="Gene3D" id="2.60.40.2560">
    <property type="match status" value="1"/>
</dbReference>
<dbReference type="NCBIfam" id="NF033483">
    <property type="entry name" value="PknB_PASTA_kin"/>
    <property type="match status" value="1"/>
</dbReference>
<name>A0A2J6NQ29_9LACO</name>
<dbReference type="InterPro" id="IPR008271">
    <property type="entry name" value="Ser/Thr_kinase_AS"/>
</dbReference>
<dbReference type="GO" id="GO:0005524">
    <property type="term" value="F:ATP binding"/>
    <property type="evidence" value="ECO:0007669"/>
    <property type="project" value="UniProtKB-KW"/>
</dbReference>
<dbReference type="Gene3D" id="3.30.200.20">
    <property type="entry name" value="Phosphorylase Kinase, domain 1"/>
    <property type="match status" value="1"/>
</dbReference>
<dbReference type="RefSeq" id="WP_104687970.1">
    <property type="nucleotide sequence ID" value="NZ_JBKTHY010000003.1"/>
</dbReference>
<dbReference type="SMART" id="SM00220">
    <property type="entry name" value="S_TKc"/>
    <property type="match status" value="1"/>
</dbReference>
<dbReference type="Pfam" id="PF03793">
    <property type="entry name" value="PASTA"/>
    <property type="match status" value="3"/>
</dbReference>
<dbReference type="AlphaFoldDB" id="A0A2J6NQ29"/>
<dbReference type="SMART" id="SM00740">
    <property type="entry name" value="PASTA"/>
    <property type="match status" value="3"/>
</dbReference>
<reference evidence="13 14" key="1">
    <citation type="submission" date="2017-09" db="EMBL/GenBank/DDBJ databases">
        <title>Bacterial strain isolated from the female urinary microbiota.</title>
        <authorList>
            <person name="Thomas-White K."/>
            <person name="Kumar N."/>
            <person name="Forster S."/>
            <person name="Putonti C."/>
            <person name="Lawley T."/>
            <person name="Wolfe A.J."/>
        </authorList>
    </citation>
    <scope>NUCLEOTIDE SEQUENCE [LARGE SCALE GENOMIC DNA]</scope>
    <source>
        <strain evidence="13 14">UMB0683</strain>
    </source>
</reference>
<dbReference type="FunFam" id="3.30.200.20:FF:000035">
    <property type="entry name" value="Serine/threonine protein kinase Stk1"/>
    <property type="match status" value="1"/>
</dbReference>
<dbReference type="OrthoDB" id="9788659at2"/>
<evidence type="ECO:0000313" key="13">
    <source>
        <dbReference type="EMBL" id="PMB83413.1"/>
    </source>
</evidence>
<dbReference type="Gene3D" id="3.30.10.20">
    <property type="match status" value="3"/>
</dbReference>
<dbReference type="PANTHER" id="PTHR43289:SF34">
    <property type="entry name" value="SERINE_THREONINE-PROTEIN KINASE YBDM-RELATED"/>
    <property type="match status" value="1"/>
</dbReference>
<dbReference type="InterPro" id="IPR011009">
    <property type="entry name" value="Kinase-like_dom_sf"/>
</dbReference>
<keyword evidence="6" id="KW-0067">ATP-binding</keyword>
<dbReference type="Proteomes" id="UP000239920">
    <property type="component" value="Unassembled WGS sequence"/>
</dbReference>
<evidence type="ECO:0000256" key="5">
    <source>
        <dbReference type="ARBA" id="ARBA00022777"/>
    </source>
</evidence>
<dbReference type="EMBL" id="PNFV01000001">
    <property type="protein sequence ID" value="PMB83413.1"/>
    <property type="molecule type" value="Genomic_DNA"/>
</dbReference>
<evidence type="ECO:0000256" key="7">
    <source>
        <dbReference type="ARBA" id="ARBA00047899"/>
    </source>
</evidence>
<evidence type="ECO:0000259" key="12">
    <source>
        <dbReference type="PROSITE" id="PS51178"/>
    </source>
</evidence>
<evidence type="ECO:0000256" key="6">
    <source>
        <dbReference type="ARBA" id="ARBA00022840"/>
    </source>
</evidence>
<keyword evidence="10" id="KW-0812">Transmembrane</keyword>
<proteinExistence type="predicted"/>
<keyword evidence="5 13" id="KW-0418">Kinase</keyword>
<dbReference type="FunFam" id="1.10.510.10:FF:000021">
    <property type="entry name" value="Serine/threonine protein kinase"/>
    <property type="match status" value="1"/>
</dbReference>
<feature type="domain" description="Protein kinase" evidence="11">
    <location>
        <begin position="11"/>
        <end position="281"/>
    </location>
</feature>
<evidence type="ECO:0000256" key="8">
    <source>
        <dbReference type="ARBA" id="ARBA00048679"/>
    </source>
</evidence>
<dbReference type="PROSITE" id="PS51178">
    <property type="entry name" value="PASTA"/>
    <property type="match status" value="3"/>
</dbReference>
<keyword evidence="10" id="KW-1133">Transmembrane helix</keyword>
<evidence type="ECO:0000256" key="10">
    <source>
        <dbReference type="SAM" id="Phobius"/>
    </source>
</evidence>
<comment type="catalytic activity">
    <reaction evidence="7">
        <text>L-threonyl-[protein] + ATP = O-phospho-L-threonyl-[protein] + ADP + H(+)</text>
        <dbReference type="Rhea" id="RHEA:46608"/>
        <dbReference type="Rhea" id="RHEA-COMP:11060"/>
        <dbReference type="Rhea" id="RHEA-COMP:11605"/>
        <dbReference type="ChEBI" id="CHEBI:15378"/>
        <dbReference type="ChEBI" id="CHEBI:30013"/>
        <dbReference type="ChEBI" id="CHEBI:30616"/>
        <dbReference type="ChEBI" id="CHEBI:61977"/>
        <dbReference type="ChEBI" id="CHEBI:456216"/>
        <dbReference type="EC" id="2.7.11.1"/>
    </reaction>
</comment>
<evidence type="ECO:0000313" key="14">
    <source>
        <dbReference type="Proteomes" id="UP000239920"/>
    </source>
</evidence>
<dbReference type="EC" id="2.7.11.1" evidence="1"/>
<feature type="domain" description="PASTA" evidence="12">
    <location>
        <begin position="421"/>
        <end position="488"/>
    </location>
</feature>
<dbReference type="PROSITE" id="PS00108">
    <property type="entry name" value="PROTEIN_KINASE_ST"/>
    <property type="match status" value="1"/>
</dbReference>
<dbReference type="InterPro" id="IPR005543">
    <property type="entry name" value="PASTA_dom"/>
</dbReference>
<dbReference type="PROSITE" id="PS50011">
    <property type="entry name" value="PROTEIN_KINASE_DOM"/>
    <property type="match status" value="1"/>
</dbReference>
<dbReference type="CDD" id="cd14014">
    <property type="entry name" value="STKc_PknB_like"/>
    <property type="match status" value="1"/>
</dbReference>
<keyword evidence="4" id="KW-0547">Nucleotide-binding</keyword>
<dbReference type="Gene3D" id="1.10.510.10">
    <property type="entry name" value="Transferase(Phosphotransferase) domain 1"/>
    <property type="match status" value="1"/>
</dbReference>
<feature type="domain" description="PASTA" evidence="12">
    <location>
        <begin position="489"/>
        <end position="555"/>
    </location>
</feature>
<evidence type="ECO:0000256" key="9">
    <source>
        <dbReference type="SAM" id="MobiDB-lite"/>
    </source>
</evidence>
<feature type="transmembrane region" description="Helical" evidence="10">
    <location>
        <begin position="333"/>
        <end position="353"/>
    </location>
</feature>
<dbReference type="CDD" id="cd06577">
    <property type="entry name" value="PASTA_pknB"/>
    <property type="match status" value="3"/>
</dbReference>
<feature type="compositionally biased region" description="Polar residues" evidence="9">
    <location>
        <begin position="302"/>
        <end position="313"/>
    </location>
</feature>
<evidence type="ECO:0000256" key="3">
    <source>
        <dbReference type="ARBA" id="ARBA00022679"/>
    </source>
</evidence>
<keyword evidence="2 13" id="KW-0723">Serine/threonine-protein kinase</keyword>
<gene>
    <name evidence="13" type="ORF">CK797_01060</name>
</gene>
<feature type="region of interest" description="Disordered" evidence="9">
    <location>
        <begin position="300"/>
        <end position="323"/>
    </location>
</feature>
<organism evidence="13 14">
    <name type="scientific">Limosilactobacillus pontis</name>
    <dbReference type="NCBI Taxonomy" id="35787"/>
    <lineage>
        <taxon>Bacteria</taxon>
        <taxon>Bacillati</taxon>
        <taxon>Bacillota</taxon>
        <taxon>Bacilli</taxon>
        <taxon>Lactobacillales</taxon>
        <taxon>Lactobacillaceae</taxon>
        <taxon>Limosilactobacillus</taxon>
    </lineage>
</organism>